<keyword evidence="2" id="KW-1185">Reference proteome</keyword>
<dbReference type="AlphaFoldDB" id="A0A1Q8EEQ6"/>
<reference evidence="2" key="1">
    <citation type="submission" date="2016-12" db="EMBL/GenBank/DDBJ databases">
        <authorList>
            <person name="Gulvik C.A."/>
        </authorList>
    </citation>
    <scope>NUCLEOTIDE SEQUENCE [LARGE SCALE GENOMIC DNA]</scope>
    <source>
        <strain evidence="2">ATCC 51725</strain>
    </source>
</reference>
<evidence type="ECO:0000313" key="2">
    <source>
        <dbReference type="Proteomes" id="UP000186437"/>
    </source>
</evidence>
<accession>A0A1Q8EEQ6</accession>
<dbReference type="EMBL" id="MSJL01000009">
    <property type="protein sequence ID" value="OLF50274.1"/>
    <property type="molecule type" value="Genomic_DNA"/>
</dbReference>
<gene>
    <name evidence="1" type="ORF">BU200_02940</name>
</gene>
<comment type="caution">
    <text evidence="1">The sequence shown here is derived from an EMBL/GenBank/DDBJ whole genome shotgun (WGS) entry which is preliminary data.</text>
</comment>
<evidence type="ECO:0000313" key="1">
    <source>
        <dbReference type="EMBL" id="OLF50274.1"/>
    </source>
</evidence>
<proteinExistence type="predicted"/>
<name>A0A1Q8EEQ6_STRAI</name>
<dbReference type="OrthoDB" id="2224912at2"/>
<sequence length="83" mass="9542">MSLDEIRKAVPTDKGWRIYENNGFVHIKDELGKMRIRLDPPDKTTTYPHMHIYDENKNLLDLDGNIVAIDSPEGHIPWNNGGN</sequence>
<organism evidence="1 2">
    <name type="scientific">Streptococcus acidominimus</name>
    <dbReference type="NCBI Taxonomy" id="1326"/>
    <lineage>
        <taxon>Bacteria</taxon>
        <taxon>Bacillati</taxon>
        <taxon>Bacillota</taxon>
        <taxon>Bacilli</taxon>
        <taxon>Lactobacillales</taxon>
        <taxon>Streptococcaceae</taxon>
        <taxon>Streptococcus</taxon>
    </lineage>
</organism>
<protein>
    <submittedName>
        <fullName evidence="1">Transposase</fullName>
    </submittedName>
</protein>
<dbReference type="Proteomes" id="UP000186437">
    <property type="component" value="Unassembled WGS sequence"/>
</dbReference>